<name>A0ABS7G6R8_9BACT</name>
<keyword evidence="1" id="KW-1133">Transmembrane helix</keyword>
<protein>
    <submittedName>
        <fullName evidence="2">Uncharacterized protein</fullName>
    </submittedName>
</protein>
<organism evidence="2 3">
    <name type="scientific">Chitinophaga rhizophila</name>
    <dbReference type="NCBI Taxonomy" id="2866212"/>
    <lineage>
        <taxon>Bacteria</taxon>
        <taxon>Pseudomonadati</taxon>
        <taxon>Bacteroidota</taxon>
        <taxon>Chitinophagia</taxon>
        <taxon>Chitinophagales</taxon>
        <taxon>Chitinophagaceae</taxon>
        <taxon>Chitinophaga</taxon>
    </lineage>
</organism>
<feature type="transmembrane region" description="Helical" evidence="1">
    <location>
        <begin position="45"/>
        <end position="65"/>
    </location>
</feature>
<feature type="transmembrane region" description="Helical" evidence="1">
    <location>
        <begin position="12"/>
        <end position="33"/>
    </location>
</feature>
<evidence type="ECO:0000256" key="1">
    <source>
        <dbReference type="SAM" id="Phobius"/>
    </source>
</evidence>
<dbReference type="Proteomes" id="UP000812961">
    <property type="component" value="Unassembled WGS sequence"/>
</dbReference>
<keyword evidence="1" id="KW-0472">Membrane</keyword>
<keyword evidence="3" id="KW-1185">Reference proteome</keyword>
<proteinExistence type="predicted"/>
<dbReference type="EMBL" id="JAICCF010000001">
    <property type="protein sequence ID" value="MBW8683352.1"/>
    <property type="molecule type" value="Genomic_DNA"/>
</dbReference>
<feature type="transmembrane region" description="Helical" evidence="1">
    <location>
        <begin position="77"/>
        <end position="97"/>
    </location>
</feature>
<sequence>MESATIPNKGINWAYIFSPCMILIIVTSITFIIHAFGEQQGITELLLLALCLPILMTAVVVDILLKVAFSEAANKGKMLWIIQPAVIITILLSILLADI</sequence>
<evidence type="ECO:0000313" key="3">
    <source>
        <dbReference type="Proteomes" id="UP000812961"/>
    </source>
</evidence>
<dbReference type="RefSeq" id="WP_220248573.1">
    <property type="nucleotide sequence ID" value="NZ_JAICCF010000001.1"/>
</dbReference>
<reference evidence="2 3" key="1">
    <citation type="submission" date="2021-08" db="EMBL/GenBank/DDBJ databases">
        <title>The genome sequence of Chitinophaga sp. B61.</title>
        <authorList>
            <person name="Zhang X."/>
        </authorList>
    </citation>
    <scope>NUCLEOTIDE SEQUENCE [LARGE SCALE GENOMIC DNA]</scope>
    <source>
        <strain evidence="2 3">B61</strain>
    </source>
</reference>
<accession>A0ABS7G6R8</accession>
<evidence type="ECO:0000313" key="2">
    <source>
        <dbReference type="EMBL" id="MBW8683352.1"/>
    </source>
</evidence>
<gene>
    <name evidence="2" type="ORF">K1Y79_03315</name>
</gene>
<keyword evidence="1" id="KW-0812">Transmembrane</keyword>
<comment type="caution">
    <text evidence="2">The sequence shown here is derived from an EMBL/GenBank/DDBJ whole genome shotgun (WGS) entry which is preliminary data.</text>
</comment>